<evidence type="ECO:0000313" key="2">
    <source>
        <dbReference type="EMBL" id="QDI03823.1"/>
    </source>
</evidence>
<dbReference type="Proteomes" id="UP000319349">
    <property type="component" value="Chromosome"/>
</dbReference>
<evidence type="ECO:0000313" key="3">
    <source>
        <dbReference type="Proteomes" id="UP000319349"/>
    </source>
</evidence>
<feature type="transmembrane region" description="Helical" evidence="1">
    <location>
        <begin position="56"/>
        <end position="84"/>
    </location>
</feature>
<keyword evidence="1" id="KW-0812">Transmembrane</keyword>
<proteinExistence type="predicted"/>
<organism evidence="2 3">
    <name type="scientific">Xanthomonas cerealis pv. cerealis</name>
    <dbReference type="NCBI Taxonomy" id="152263"/>
    <lineage>
        <taxon>Bacteria</taxon>
        <taxon>Pseudomonadati</taxon>
        <taxon>Pseudomonadota</taxon>
        <taxon>Gammaproteobacteria</taxon>
        <taxon>Lysobacterales</taxon>
        <taxon>Lysobacteraceae</taxon>
        <taxon>Xanthomonas</taxon>
        <taxon>Xanthomonas translucens group</taxon>
        <taxon>Xanthomonas cerealis</taxon>
    </lineage>
</organism>
<keyword evidence="1" id="KW-1133">Transmembrane helix</keyword>
<accession>A0A514EDI2</accession>
<dbReference type="RefSeq" id="WP_142742282.1">
    <property type="nucleotide sequence ID" value="NZ_CP038228.1"/>
</dbReference>
<dbReference type="AlphaFoldDB" id="A0A514EDI2"/>
<protein>
    <submittedName>
        <fullName evidence="2">Uncharacterized protein</fullName>
    </submittedName>
</protein>
<feature type="transmembrane region" description="Helical" evidence="1">
    <location>
        <begin position="20"/>
        <end position="44"/>
    </location>
</feature>
<evidence type="ECO:0000256" key="1">
    <source>
        <dbReference type="SAM" id="Phobius"/>
    </source>
</evidence>
<sequence>MNLDVDKWSLLEKAQDYRFLLRLLSLALVADLLLALSTGTNLLAFHWGKISDQPGLLVVLILAYSMAMTVGAATVSWIVTELLIPLVSTIQSRLNLSSHRPKPDPLRYVSWSEAEEWLAQQTDAAHRAPVEKQMADWRKERKRWFSIVKDGWAALALGVASFGVPNSSVVALNHWHWWAAGIVLSVPALPCLYHVWAGMPGHYEIELPELALRLYRKKSLRYLAQNQD</sequence>
<feature type="transmembrane region" description="Helical" evidence="1">
    <location>
        <begin position="144"/>
        <end position="163"/>
    </location>
</feature>
<name>A0A514EDI2_9XANT</name>
<feature type="transmembrane region" description="Helical" evidence="1">
    <location>
        <begin position="175"/>
        <end position="196"/>
    </location>
</feature>
<gene>
    <name evidence="2" type="ORF">E4A48_09000</name>
</gene>
<reference evidence="2 3" key="1">
    <citation type="submission" date="2019-03" db="EMBL/GenBank/DDBJ databases">
        <title>Tal1 in Xanthomonas translucens pv. cerealis Contributes to Virulence in Bacterial Leaf Streak of Wheat.</title>
        <authorList>
            <person name="Shah S.M.A."/>
            <person name="Haq F."/>
            <person name="Ma W."/>
            <person name="Xu X."/>
            <person name="Wang S."/>
            <person name="Xu Z."/>
            <person name="Zou L."/>
            <person name="Zhu B."/>
            <person name="Chen G."/>
        </authorList>
    </citation>
    <scope>NUCLEOTIDE SEQUENCE [LARGE SCALE GENOMIC DNA]</scope>
    <source>
        <strain evidence="2 3">01</strain>
    </source>
</reference>
<dbReference type="EMBL" id="CP038228">
    <property type="protein sequence ID" value="QDI03823.1"/>
    <property type="molecule type" value="Genomic_DNA"/>
</dbReference>
<keyword evidence="1" id="KW-0472">Membrane</keyword>
<keyword evidence="3" id="KW-1185">Reference proteome</keyword>